<dbReference type="Gene3D" id="2.60.40.4070">
    <property type="match status" value="1"/>
</dbReference>
<dbReference type="eggNOG" id="COG1843">
    <property type="taxonomic scope" value="Bacteria"/>
</dbReference>
<reference evidence="10 12" key="3">
    <citation type="submission" date="2024-09" db="EMBL/GenBank/DDBJ databases">
        <title>Genomes of Rahnella.</title>
        <authorList>
            <person name="Mnguni F.C."/>
            <person name="Shin G.Y."/>
            <person name="Coutinho T."/>
        </authorList>
    </citation>
    <scope>NUCLEOTIDE SEQUENCE [LARGE SCALE GENOMIC DNA]</scope>
    <source>
        <strain evidence="10 12">20WA0057</strain>
    </source>
</reference>
<feature type="domain" description="FlgD Tudor-like" evidence="8">
    <location>
        <begin position="93"/>
        <end position="231"/>
    </location>
</feature>
<protein>
    <recommendedName>
        <fullName evidence="2 5">Basal-body rod modification protein FlgD</fullName>
    </recommendedName>
</protein>
<dbReference type="Pfam" id="PF03963">
    <property type="entry name" value="FlgD"/>
    <property type="match status" value="1"/>
</dbReference>
<dbReference type="Proteomes" id="UP000007257">
    <property type="component" value="Chromosome"/>
</dbReference>
<dbReference type="HOGENOM" id="CLU_047535_0_0_6"/>
<keyword evidence="3 5" id="KW-1005">Bacterial flagellum biogenesis</keyword>
<dbReference type="EMBL" id="JBHUCJ010000031">
    <property type="protein sequence ID" value="MFD3224643.1"/>
    <property type="molecule type" value="Genomic_DNA"/>
</dbReference>
<comment type="function">
    <text evidence="4 5">Required for flagellar hook formation. May act as a scaffolding protein.</text>
</comment>
<dbReference type="InterPro" id="IPR005648">
    <property type="entry name" value="FlgD"/>
</dbReference>
<gene>
    <name evidence="10" type="primary">flgD</name>
    <name evidence="9" type="ordered locus">Rahaq_1845</name>
    <name evidence="10" type="ORF">ACFPK4_13955</name>
</gene>
<dbReference type="Proteomes" id="UP001598201">
    <property type="component" value="Unassembled WGS sequence"/>
</dbReference>
<dbReference type="OrthoDB" id="9785233at2"/>
<evidence type="ECO:0000313" key="10">
    <source>
        <dbReference type="EMBL" id="MFD3224643.1"/>
    </source>
</evidence>
<proteinExistence type="inferred from homology"/>
<dbReference type="EMBL" id="CP002505">
    <property type="protein sequence ID" value="ADW73463.1"/>
    <property type="molecule type" value="Genomic_DNA"/>
</dbReference>
<dbReference type="AlphaFoldDB" id="A0A0H3F967"/>
<evidence type="ECO:0000256" key="3">
    <source>
        <dbReference type="ARBA" id="ARBA00022795"/>
    </source>
</evidence>
<dbReference type="InterPro" id="IPR025965">
    <property type="entry name" value="FlgD/Vpr_Ig-like"/>
</dbReference>
<keyword evidence="9" id="KW-0969">Cilium</keyword>
<reference evidence="11" key="1">
    <citation type="submission" date="2011-01" db="EMBL/GenBank/DDBJ databases">
        <title>Complete sequence of chromosome of Rahnella sp. Y9602.</title>
        <authorList>
            <consortium name="US DOE Joint Genome Institute"/>
            <person name="Lucas S."/>
            <person name="Copeland A."/>
            <person name="Lapidus A."/>
            <person name="Cheng J.-F."/>
            <person name="Goodwin L."/>
            <person name="Pitluck S."/>
            <person name="Lu M."/>
            <person name="Detter J.C."/>
            <person name="Han C."/>
            <person name="Tapia R."/>
            <person name="Land M."/>
            <person name="Hauser L."/>
            <person name="Kyrpides N."/>
            <person name="Ivanova N."/>
            <person name="Ovchinnikova G."/>
            <person name="Pagani I."/>
            <person name="Sobecky P.A."/>
            <person name="Martinez R.J."/>
            <person name="Woyke T."/>
        </authorList>
    </citation>
    <scope>NUCLEOTIDE SEQUENCE [LARGE SCALE GENOMIC DNA]</scope>
    <source>
        <strain evidence="11">Y9602</strain>
    </source>
</reference>
<evidence type="ECO:0000259" key="8">
    <source>
        <dbReference type="Pfam" id="PF13861"/>
    </source>
</evidence>
<reference evidence="9 11" key="2">
    <citation type="journal article" date="2012" name="J. Bacteriol.">
        <title>Complete Genome Sequence of Rahnella sp. Strain Y9602, a Gammaproteobacterium Isolate from Metal- and Radionuclide-Contaminated Soil.</title>
        <authorList>
            <person name="Martinez R.J."/>
            <person name="Bruce D."/>
            <person name="Detter C."/>
            <person name="Goodwin L.A."/>
            <person name="Han J."/>
            <person name="Han C.S."/>
            <person name="Held B."/>
            <person name="Land M.L."/>
            <person name="Mikhailova N."/>
            <person name="Nolan M."/>
            <person name="Pennacchio L."/>
            <person name="Pitluck S."/>
            <person name="Tapia R."/>
            <person name="Woyke T."/>
            <person name="Sobecky P.A."/>
        </authorList>
    </citation>
    <scope>NUCLEOTIDE SEQUENCE [LARGE SCALE GENOMIC DNA]</scope>
    <source>
        <strain evidence="9 11">Y9602</strain>
    </source>
</reference>
<dbReference type="InterPro" id="IPR025963">
    <property type="entry name" value="FLgD_Tudor"/>
</dbReference>
<name>A0A0H3F967_RAHSY</name>
<keyword evidence="9" id="KW-0966">Cell projection</keyword>
<comment type="similarity">
    <text evidence="1 5">Belongs to the FlgD family.</text>
</comment>
<sequence precursor="true">MAITTSINDTTDNTTIASTSSGGSSTTGTSSADDLSSSFLTLLVAQLKNQDPTNPMDNSQLTSQLAQISTVSGIEKLNTTLGSISGQITSGSSVQASSLIGHGVMVSGSAILVGSDTDGTVSTTPFGFELETASDTTTATVSDATGKVVKTITLGSQTAGVHSYTWDGTQDDGTKAPDGSYTFSINALNNGQQMVATPLNYALVNGVTTDSAGNTALDLGVRGTAKVDSVRQIL</sequence>
<dbReference type="GeneID" id="95417528"/>
<evidence type="ECO:0000256" key="4">
    <source>
        <dbReference type="ARBA" id="ARBA00024746"/>
    </source>
</evidence>
<keyword evidence="9" id="KW-0282">Flagellum</keyword>
<dbReference type="KEGG" id="rah:Rahaq_1845"/>
<keyword evidence="12" id="KW-1185">Reference proteome</keyword>
<dbReference type="Pfam" id="PF13860">
    <property type="entry name" value="FlgD_ig"/>
    <property type="match status" value="1"/>
</dbReference>
<feature type="region of interest" description="Disordered" evidence="6">
    <location>
        <begin position="1"/>
        <end position="30"/>
    </location>
</feature>
<dbReference type="NCBIfam" id="NF005176">
    <property type="entry name" value="PRK06655.1-1"/>
    <property type="match status" value="1"/>
</dbReference>
<evidence type="ECO:0000313" key="9">
    <source>
        <dbReference type="EMBL" id="ADW73463.1"/>
    </source>
</evidence>
<dbReference type="Pfam" id="PF13861">
    <property type="entry name" value="FLgD_tudor"/>
    <property type="match status" value="1"/>
</dbReference>
<dbReference type="RefSeq" id="WP_013575165.1">
    <property type="nucleotide sequence ID" value="NC_015061.1"/>
</dbReference>
<evidence type="ECO:0000313" key="12">
    <source>
        <dbReference type="Proteomes" id="UP001598201"/>
    </source>
</evidence>
<evidence type="ECO:0000256" key="2">
    <source>
        <dbReference type="ARBA" id="ARBA00016013"/>
    </source>
</evidence>
<evidence type="ECO:0000259" key="7">
    <source>
        <dbReference type="Pfam" id="PF13860"/>
    </source>
</evidence>
<dbReference type="Gene3D" id="2.30.30.910">
    <property type="match status" value="1"/>
</dbReference>
<feature type="domain" description="FlgD/Vpr Ig-like" evidence="7">
    <location>
        <begin position="120"/>
        <end position="190"/>
    </location>
</feature>
<dbReference type="GO" id="GO:0044781">
    <property type="term" value="P:bacterial-type flagellum organization"/>
    <property type="evidence" value="ECO:0007669"/>
    <property type="project" value="UniProtKB-UniRule"/>
</dbReference>
<organism evidence="9 11">
    <name type="scientific">Rahnella sp. (strain Y9602)</name>
    <dbReference type="NCBI Taxonomy" id="2703885"/>
    <lineage>
        <taxon>Bacteria</taxon>
        <taxon>Pseudomonadati</taxon>
        <taxon>Pseudomonadota</taxon>
        <taxon>Gammaproteobacteria</taxon>
        <taxon>Enterobacterales</taxon>
        <taxon>Yersiniaceae</taxon>
        <taxon>Rahnella</taxon>
    </lineage>
</organism>
<evidence type="ECO:0000256" key="5">
    <source>
        <dbReference type="RuleBase" id="RU362076"/>
    </source>
</evidence>
<evidence type="ECO:0000256" key="6">
    <source>
        <dbReference type="SAM" id="MobiDB-lite"/>
    </source>
</evidence>
<evidence type="ECO:0000313" key="11">
    <source>
        <dbReference type="Proteomes" id="UP000007257"/>
    </source>
</evidence>
<accession>A0A0H3F967</accession>
<evidence type="ECO:0000256" key="1">
    <source>
        <dbReference type="ARBA" id="ARBA00010577"/>
    </source>
</evidence>